<accession>A0A1F6TF40</accession>
<sequence>MLLCLVTTAFAQPQVTGISGSLTQQGMVTVIGSGFGTKANASPFSWDDFEGGIVGADLGSPVIGPAWTFLSQSPNPSYTDIRAHSGSKGALIQWKNYSISAFGWTGQGPYNQMYISFWRYMDPQDPSAVPVNHKILYLYPPSGTTGQDFMVGAVMASWDQWRYAVQSQPSSGWVLPNGTPNNWAQTIQKWQRWEVFVKMDNPYTASNGEIRGWINGQPTVDVTGINLSDIPTEWMDFRIGHLFQGYHPGGSDRSFFDDVYVDTTPARVEIGNAPTWSACTHREIQIPAAWSDSSINAAVNAGSFACGQQVYLYVVDADGNVNANGFPVTLCAGADTLAPAVPSNLTVQ</sequence>
<organism evidence="1 2">
    <name type="scientific">Candidatus Muproteobacteria bacterium RBG_16_64_11</name>
    <dbReference type="NCBI Taxonomy" id="1817758"/>
    <lineage>
        <taxon>Bacteria</taxon>
        <taxon>Pseudomonadati</taxon>
        <taxon>Pseudomonadota</taxon>
        <taxon>Candidatus Muproteobacteria</taxon>
    </lineage>
</organism>
<evidence type="ECO:0000313" key="1">
    <source>
        <dbReference type="EMBL" id="OGI43763.1"/>
    </source>
</evidence>
<dbReference type="Gene3D" id="2.60.120.200">
    <property type="match status" value="1"/>
</dbReference>
<proteinExistence type="predicted"/>
<dbReference type="Proteomes" id="UP000177925">
    <property type="component" value="Unassembled WGS sequence"/>
</dbReference>
<evidence type="ECO:0000313" key="2">
    <source>
        <dbReference type="Proteomes" id="UP000177925"/>
    </source>
</evidence>
<comment type="caution">
    <text evidence="1">The sequence shown here is derived from an EMBL/GenBank/DDBJ whole genome shotgun (WGS) entry which is preliminary data.</text>
</comment>
<gene>
    <name evidence="1" type="ORF">A2150_07760</name>
</gene>
<reference evidence="1 2" key="1">
    <citation type="journal article" date="2016" name="Nat. Commun.">
        <title>Thousands of microbial genomes shed light on interconnected biogeochemical processes in an aquifer system.</title>
        <authorList>
            <person name="Anantharaman K."/>
            <person name="Brown C.T."/>
            <person name="Hug L.A."/>
            <person name="Sharon I."/>
            <person name="Castelle C.J."/>
            <person name="Probst A.J."/>
            <person name="Thomas B.C."/>
            <person name="Singh A."/>
            <person name="Wilkins M.J."/>
            <person name="Karaoz U."/>
            <person name="Brodie E.L."/>
            <person name="Williams K.H."/>
            <person name="Hubbard S.S."/>
            <person name="Banfield J.F."/>
        </authorList>
    </citation>
    <scope>NUCLEOTIDE SEQUENCE [LARGE SCALE GENOMIC DNA]</scope>
</reference>
<protein>
    <submittedName>
        <fullName evidence="1">Uncharacterized protein</fullName>
    </submittedName>
</protein>
<dbReference type="EMBL" id="MFSS01000039">
    <property type="protein sequence ID" value="OGI43763.1"/>
    <property type="molecule type" value="Genomic_DNA"/>
</dbReference>
<dbReference type="AlphaFoldDB" id="A0A1F6TF40"/>
<name>A0A1F6TF40_9PROT</name>